<evidence type="ECO:0000256" key="3">
    <source>
        <dbReference type="ARBA" id="ARBA00012632"/>
    </source>
</evidence>
<name>A0AAI8YQP2_9PEZI</name>
<evidence type="ECO:0000256" key="11">
    <source>
        <dbReference type="ARBA" id="ARBA00043675"/>
    </source>
</evidence>
<accession>A0AAI8YQP2</accession>
<dbReference type="GO" id="GO:0005576">
    <property type="term" value="C:extracellular region"/>
    <property type="evidence" value="ECO:0007669"/>
    <property type="project" value="UniProtKB-SubCell"/>
</dbReference>
<keyword evidence="19" id="KW-1185">Reference proteome</keyword>
<evidence type="ECO:0000256" key="7">
    <source>
        <dbReference type="ARBA" id="ARBA00023180"/>
    </source>
</evidence>
<keyword evidence="4" id="KW-0964">Secreted</keyword>
<evidence type="ECO:0000256" key="17">
    <source>
        <dbReference type="SAM" id="Phobius"/>
    </source>
</evidence>
<comment type="catalytic activity">
    <reaction evidence="13">
        <text>1D-myo-inositol 1,2,4,5,6-pentakisphosphate + H2O = 1D-myo-inositol 1,2,5,6-tetrakisphosphate + phosphate</text>
        <dbReference type="Rhea" id="RHEA:77115"/>
        <dbReference type="ChEBI" id="CHEBI:15377"/>
        <dbReference type="ChEBI" id="CHEBI:43474"/>
        <dbReference type="ChEBI" id="CHEBI:57798"/>
        <dbReference type="ChEBI" id="CHEBI:195535"/>
    </reaction>
    <physiologicalReaction direction="left-to-right" evidence="13">
        <dbReference type="Rhea" id="RHEA:77116"/>
    </physiologicalReaction>
</comment>
<dbReference type="Proteomes" id="UP001295740">
    <property type="component" value="Unassembled WGS sequence"/>
</dbReference>
<evidence type="ECO:0000256" key="1">
    <source>
        <dbReference type="ARBA" id="ARBA00004613"/>
    </source>
</evidence>
<keyword evidence="6" id="KW-1015">Disulfide bond</keyword>
<evidence type="ECO:0000256" key="16">
    <source>
        <dbReference type="ARBA" id="ARBA00044262"/>
    </source>
</evidence>
<evidence type="ECO:0000256" key="5">
    <source>
        <dbReference type="ARBA" id="ARBA00022801"/>
    </source>
</evidence>
<dbReference type="GO" id="GO:0003993">
    <property type="term" value="F:acid phosphatase activity"/>
    <property type="evidence" value="ECO:0007669"/>
    <property type="project" value="TreeGrafter"/>
</dbReference>
<feature type="transmembrane region" description="Helical" evidence="17">
    <location>
        <begin position="68"/>
        <end position="90"/>
    </location>
</feature>
<dbReference type="EC" id="3.1.3.8" evidence="3"/>
<proteinExistence type="inferred from homology"/>
<dbReference type="PROSITE" id="PS00616">
    <property type="entry name" value="HIS_ACID_PHOSPHAT_1"/>
    <property type="match status" value="1"/>
</dbReference>
<comment type="catalytic activity">
    <reaction evidence="10">
        <text>1D-myo-inositol 1,2,5,6-tetrakisphosphate + H2O = 1D-myo-inositol 1,2,6-trisphosphate + phosphate</text>
        <dbReference type="Rhea" id="RHEA:77119"/>
        <dbReference type="ChEBI" id="CHEBI:15377"/>
        <dbReference type="ChEBI" id="CHEBI:43474"/>
        <dbReference type="ChEBI" id="CHEBI:195535"/>
        <dbReference type="ChEBI" id="CHEBI:195537"/>
    </reaction>
    <physiologicalReaction direction="left-to-right" evidence="10">
        <dbReference type="Rhea" id="RHEA:77120"/>
    </physiologicalReaction>
</comment>
<evidence type="ECO:0000256" key="12">
    <source>
        <dbReference type="ARBA" id="ARBA00043721"/>
    </source>
</evidence>
<evidence type="ECO:0000256" key="4">
    <source>
        <dbReference type="ARBA" id="ARBA00022525"/>
    </source>
</evidence>
<sequence>MKRETESYSLVMDQRGPPISAMASFSDIWNRLTAFVTGKQYTYTALPETITQDDLRQRAKVWADRHKAAVKVTMAAMLMTAIAFFVVSFMRTAAAQSCDSAREGFQCEPDISYSWGQYSPFYSVPSNISASTPAECKVSFAQILSRHGARYPTASKYDAYSAVIEQIHDGVTEYGKQFEFIRDYNYTLGVDTLTVFGQQELVNSGVKFYKRYEKLAMTVSPFVRTTDQDRVLHSALNWTQGFHQARLAHNHSDTPDAYPYDVLIIPEGVGLNNTLNPDTCTAFDESVDLGSKAQEVWSAIFAPAIIERFNDNLPGANLTDQDIISLMDMCPFDTVADDKGHISPFCGLFTLDEWHSYDYFQSLGKWYGHGSGHPLGPTQGVGYVNELIARLTSSPVTDNTSTNTTLDSSDSTFPLGNVLYADFSHDNVMTSIFAALGLYNATHPLPQTTREGPRKTKGYSASWAVPFAARMYVEKLSCGGSDEELVRVLVNDRVIPLLNCDADELGRCTLSKFVDSLTFARDGGHWDSCFE</sequence>
<evidence type="ECO:0000313" key="19">
    <source>
        <dbReference type="Proteomes" id="UP001295740"/>
    </source>
</evidence>
<comment type="catalytic activity">
    <reaction evidence="12">
        <text>1D-myo-inositol 1,2,6-trisphosphate + H2O = 1D-myo-inositol 1,2-bisphosphate + phosphate</text>
        <dbReference type="Rhea" id="RHEA:77131"/>
        <dbReference type="ChEBI" id="CHEBI:15377"/>
        <dbReference type="ChEBI" id="CHEBI:43474"/>
        <dbReference type="ChEBI" id="CHEBI:195537"/>
        <dbReference type="ChEBI" id="CHEBI:195539"/>
    </reaction>
    <physiologicalReaction direction="left-to-right" evidence="12">
        <dbReference type="Rhea" id="RHEA:77132"/>
    </physiologicalReaction>
</comment>
<evidence type="ECO:0000256" key="10">
    <source>
        <dbReference type="ARBA" id="ARBA00043670"/>
    </source>
</evidence>
<dbReference type="SUPFAM" id="SSF53254">
    <property type="entry name" value="Phosphoglycerate mutase-like"/>
    <property type="match status" value="1"/>
</dbReference>
<protein>
    <recommendedName>
        <fullName evidence="15">Phytase A</fullName>
        <ecNumber evidence="3">3.1.3.8</ecNumber>
    </recommendedName>
    <alternativeName>
        <fullName evidence="16">Histidine acid phosphatase phyA</fullName>
    </alternativeName>
    <alternativeName>
        <fullName evidence="9">Myo-inositol hexakisphosphate phosphohydrolase A</fullName>
    </alternativeName>
    <alternativeName>
        <fullName evidence="8">Myo-inositol-hexaphosphate 3-phosphohydrolase A</fullName>
    </alternativeName>
</protein>
<evidence type="ECO:0000313" key="18">
    <source>
        <dbReference type="EMBL" id="CAJ2513656.1"/>
    </source>
</evidence>
<dbReference type="FunFam" id="3.40.50.1240:FF:000027">
    <property type="entry name" value="3-phytase A"/>
    <property type="match status" value="1"/>
</dbReference>
<dbReference type="Gene3D" id="3.40.50.1240">
    <property type="entry name" value="Phosphoglycerate mutase-like"/>
    <property type="match status" value="1"/>
</dbReference>
<dbReference type="InterPro" id="IPR029033">
    <property type="entry name" value="His_PPase_superfam"/>
</dbReference>
<evidence type="ECO:0000256" key="15">
    <source>
        <dbReference type="ARBA" id="ARBA00044106"/>
    </source>
</evidence>
<evidence type="ECO:0000256" key="6">
    <source>
        <dbReference type="ARBA" id="ARBA00023157"/>
    </source>
</evidence>
<gene>
    <name evidence="18" type="ORF">KHLLAP_LOCUS14124</name>
</gene>
<comment type="catalytic activity">
    <reaction evidence="14">
        <text>1D-myo-inositol hexakisphosphate + H2O = 1D-myo-inositol 1,2,4,5,6-pentakisphosphate + phosphate</text>
        <dbReference type="Rhea" id="RHEA:16989"/>
        <dbReference type="ChEBI" id="CHEBI:15377"/>
        <dbReference type="ChEBI" id="CHEBI:43474"/>
        <dbReference type="ChEBI" id="CHEBI:57798"/>
        <dbReference type="ChEBI" id="CHEBI:58130"/>
        <dbReference type="EC" id="3.1.3.8"/>
    </reaction>
    <physiologicalReaction direction="left-to-right" evidence="14">
        <dbReference type="Rhea" id="RHEA:16990"/>
    </physiologicalReaction>
</comment>
<evidence type="ECO:0000256" key="14">
    <source>
        <dbReference type="ARBA" id="ARBA00043788"/>
    </source>
</evidence>
<keyword evidence="5" id="KW-0378">Hydrolase</keyword>
<evidence type="ECO:0000256" key="2">
    <source>
        <dbReference type="ARBA" id="ARBA00005375"/>
    </source>
</evidence>
<evidence type="ECO:0000256" key="8">
    <source>
        <dbReference type="ARBA" id="ARBA00041857"/>
    </source>
</evidence>
<comment type="subcellular location">
    <subcellularLocation>
        <location evidence="1">Secreted</location>
    </subcellularLocation>
</comment>
<keyword evidence="7" id="KW-0325">Glycoprotein</keyword>
<comment type="caution">
    <text evidence="18">The sequence shown here is derived from an EMBL/GenBank/DDBJ whole genome shotgun (WGS) entry which is preliminary data.</text>
</comment>
<reference evidence="18" key="1">
    <citation type="submission" date="2023-10" db="EMBL/GenBank/DDBJ databases">
        <authorList>
            <person name="Hackl T."/>
        </authorList>
    </citation>
    <scope>NUCLEOTIDE SEQUENCE</scope>
</reference>
<dbReference type="PANTHER" id="PTHR20963:SF24">
    <property type="entry name" value="3-PHYTASE B"/>
    <property type="match status" value="1"/>
</dbReference>
<dbReference type="PANTHER" id="PTHR20963">
    <property type="entry name" value="MULTIPLE INOSITOL POLYPHOSPHATE PHOSPHATASE-RELATED"/>
    <property type="match status" value="1"/>
</dbReference>
<dbReference type="InterPro" id="IPR000560">
    <property type="entry name" value="His_Pase_clade-2"/>
</dbReference>
<dbReference type="InterPro" id="IPR033379">
    <property type="entry name" value="Acid_Pase_AS"/>
</dbReference>
<dbReference type="Pfam" id="PF00328">
    <property type="entry name" value="His_Phos_2"/>
    <property type="match status" value="1"/>
</dbReference>
<dbReference type="EMBL" id="CAUWAG010000020">
    <property type="protein sequence ID" value="CAJ2513656.1"/>
    <property type="molecule type" value="Genomic_DNA"/>
</dbReference>
<dbReference type="CDD" id="cd07061">
    <property type="entry name" value="HP_HAP_like"/>
    <property type="match status" value="1"/>
</dbReference>
<organism evidence="18 19">
    <name type="scientific">Anthostomella pinea</name>
    <dbReference type="NCBI Taxonomy" id="933095"/>
    <lineage>
        <taxon>Eukaryota</taxon>
        <taxon>Fungi</taxon>
        <taxon>Dikarya</taxon>
        <taxon>Ascomycota</taxon>
        <taxon>Pezizomycotina</taxon>
        <taxon>Sordariomycetes</taxon>
        <taxon>Xylariomycetidae</taxon>
        <taxon>Xylariales</taxon>
        <taxon>Xylariaceae</taxon>
        <taxon>Anthostomella</taxon>
    </lineage>
</organism>
<comment type="catalytic activity">
    <reaction evidence="11">
        <text>1D-myo-inositol 1,2-bisphosphate + H2O = 1D-myo-inositol 2-phosphate + phosphate</text>
        <dbReference type="Rhea" id="RHEA:77135"/>
        <dbReference type="ChEBI" id="CHEBI:15377"/>
        <dbReference type="ChEBI" id="CHEBI:43474"/>
        <dbReference type="ChEBI" id="CHEBI:84142"/>
        <dbReference type="ChEBI" id="CHEBI:195539"/>
    </reaction>
    <physiologicalReaction direction="left-to-right" evidence="11">
        <dbReference type="Rhea" id="RHEA:77136"/>
    </physiologicalReaction>
</comment>
<keyword evidence="17" id="KW-0812">Transmembrane</keyword>
<evidence type="ECO:0000256" key="13">
    <source>
        <dbReference type="ARBA" id="ARBA00043748"/>
    </source>
</evidence>
<dbReference type="AlphaFoldDB" id="A0AAI8YQP2"/>
<dbReference type="GO" id="GO:0016158">
    <property type="term" value="F:inositol hexakisphosphate 3-phosphatase activity"/>
    <property type="evidence" value="ECO:0007669"/>
    <property type="project" value="UniProtKB-EC"/>
</dbReference>
<comment type="similarity">
    <text evidence="2">Belongs to the histidine acid phosphatase family.</text>
</comment>
<keyword evidence="17" id="KW-0472">Membrane</keyword>
<keyword evidence="17" id="KW-1133">Transmembrane helix</keyword>
<evidence type="ECO:0000256" key="9">
    <source>
        <dbReference type="ARBA" id="ARBA00042300"/>
    </source>
</evidence>